<keyword evidence="2" id="KW-1185">Reference proteome</keyword>
<protein>
    <recommendedName>
        <fullName evidence="3">Effector-binding domain-containing protein</fullName>
    </recommendedName>
</protein>
<evidence type="ECO:0000313" key="1">
    <source>
        <dbReference type="EMBL" id="PVY38195.1"/>
    </source>
</evidence>
<gene>
    <name evidence="1" type="ORF">C8E01_11842</name>
</gene>
<dbReference type="AlphaFoldDB" id="A0A2U1AP83"/>
<comment type="caution">
    <text evidence="1">The sequence shown here is derived from an EMBL/GenBank/DDBJ whole genome shotgun (WGS) entry which is preliminary data.</text>
</comment>
<evidence type="ECO:0008006" key="3">
    <source>
        <dbReference type="Google" id="ProtNLM"/>
    </source>
</evidence>
<reference evidence="1 2" key="1">
    <citation type="submission" date="2018-04" db="EMBL/GenBank/DDBJ databases">
        <title>Genomic Encyclopedia of Type Strains, Phase IV (KMG-IV): sequencing the most valuable type-strain genomes for metagenomic binning, comparative biology and taxonomic classification.</title>
        <authorList>
            <person name="Goeker M."/>
        </authorList>
    </citation>
    <scope>NUCLEOTIDE SEQUENCE [LARGE SCALE GENOMIC DNA]</scope>
    <source>
        <strain evidence="1 2">DSM 100231</strain>
    </source>
</reference>
<dbReference type="Proteomes" id="UP000245466">
    <property type="component" value="Unassembled WGS sequence"/>
</dbReference>
<dbReference type="InterPro" id="IPR011256">
    <property type="entry name" value="Reg_factor_effector_dom_sf"/>
</dbReference>
<accession>A0A2U1AP83</accession>
<evidence type="ECO:0000313" key="2">
    <source>
        <dbReference type="Proteomes" id="UP000245466"/>
    </source>
</evidence>
<name>A0A2U1AP83_9BACT</name>
<sequence length="174" mass="19474">MNKKFLLVMLVLSAIVAAFYAYLGGFSSAKVSEVNSEQLYIAGRAFKGSVTDNLLNDNFRRAAEVLDKNELEGGMLGNIYYNNPEGRADSVNAFIGVIIPDSSVQLPADYELRVVPGGRRALRGEVNAHYMLAPNKLYEAIFDYAKEKNLELETFYVEWFPEDHQGIVEVPIKE</sequence>
<dbReference type="Gene3D" id="3.20.80.10">
    <property type="entry name" value="Regulatory factor, effector binding domain"/>
    <property type="match status" value="1"/>
</dbReference>
<dbReference type="OrthoDB" id="850851at2"/>
<organism evidence="1 2">
    <name type="scientific">Pontibacter virosus</name>
    <dbReference type="NCBI Taxonomy" id="1765052"/>
    <lineage>
        <taxon>Bacteria</taxon>
        <taxon>Pseudomonadati</taxon>
        <taxon>Bacteroidota</taxon>
        <taxon>Cytophagia</taxon>
        <taxon>Cytophagales</taxon>
        <taxon>Hymenobacteraceae</taxon>
        <taxon>Pontibacter</taxon>
    </lineage>
</organism>
<proteinExistence type="predicted"/>
<dbReference type="SUPFAM" id="SSF55136">
    <property type="entry name" value="Probable bacterial effector-binding domain"/>
    <property type="match status" value="1"/>
</dbReference>
<dbReference type="RefSeq" id="WP_116545050.1">
    <property type="nucleotide sequence ID" value="NZ_QEKI01000018.1"/>
</dbReference>
<dbReference type="EMBL" id="QEKI01000018">
    <property type="protein sequence ID" value="PVY38195.1"/>
    <property type="molecule type" value="Genomic_DNA"/>
</dbReference>